<dbReference type="EMBL" id="CP065050">
    <property type="protein sequence ID" value="QPI61314.1"/>
    <property type="molecule type" value="Genomic_DNA"/>
</dbReference>
<evidence type="ECO:0000313" key="6">
    <source>
        <dbReference type="EMBL" id="QPI61314.1"/>
    </source>
</evidence>
<reference evidence="6 7" key="1">
    <citation type="submission" date="2020-11" db="EMBL/GenBank/DDBJ databases">
        <title>Complete genome sequence unveiled secondary metabolic potentials in Streptomyces solisilvae HNM0141.</title>
        <authorList>
            <person name="Huang X."/>
        </authorList>
    </citation>
    <scope>NUCLEOTIDE SEQUENCE [LARGE SCALE GENOMIC DNA]</scope>
    <source>
        <strain evidence="6 7">HNM0141</strain>
    </source>
</reference>
<feature type="transmembrane region" description="Helical" evidence="5">
    <location>
        <begin position="27"/>
        <end position="46"/>
    </location>
</feature>
<proteinExistence type="inferred from homology"/>
<feature type="transmembrane region" description="Helical" evidence="5">
    <location>
        <begin position="106"/>
        <end position="133"/>
    </location>
</feature>
<keyword evidence="3 5" id="KW-1133">Transmembrane helix</keyword>
<organism evidence="6 7">
    <name type="scientific">Streptomyces malaysiensis</name>
    <dbReference type="NCBI Taxonomy" id="92644"/>
    <lineage>
        <taxon>Bacteria</taxon>
        <taxon>Bacillati</taxon>
        <taxon>Actinomycetota</taxon>
        <taxon>Actinomycetes</taxon>
        <taxon>Kitasatosporales</taxon>
        <taxon>Streptomycetaceae</taxon>
        <taxon>Streptomyces</taxon>
        <taxon>Streptomyces violaceusniger group</taxon>
    </lineage>
</organism>
<gene>
    <name evidence="6" type="ORF">I1A49_46120</name>
</gene>
<sequence length="259" mass="28237">MDIDSLRFLIRDRDSKCRRREIHWRPVLAYSLTGVPGAALGAQTLLTIPPVIADAFLAVFFIVMIPSRCLCLCLRSRVRVRLWHMAVAGAIVGLLTRLMLSTGPLSVPVFIGCLLSGGAFLGSEAASAVLLYAGKLATFTTPSSLCLRCSRARCLANGSSGASEPARSNFSSTVCSSLVRPGCWLPCGERILHTPKPRPHGLPRRCKDLGISWETLRNWVRPSRPAETVALRAELKAMRKENEKLAVERDILILYVGGG</sequence>
<evidence type="ECO:0000256" key="2">
    <source>
        <dbReference type="ARBA" id="ARBA00022692"/>
    </source>
</evidence>
<evidence type="ECO:0000313" key="7">
    <source>
        <dbReference type="Proteomes" id="UP000663421"/>
    </source>
</evidence>
<evidence type="ECO:0000256" key="5">
    <source>
        <dbReference type="RuleBase" id="RU363041"/>
    </source>
</evidence>
<keyword evidence="4 5" id="KW-0472">Membrane</keyword>
<dbReference type="SUPFAM" id="SSF46689">
    <property type="entry name" value="Homeodomain-like"/>
    <property type="match status" value="1"/>
</dbReference>
<keyword evidence="2 5" id="KW-0812">Transmembrane</keyword>
<dbReference type="InterPro" id="IPR009057">
    <property type="entry name" value="Homeodomain-like_sf"/>
</dbReference>
<dbReference type="Pfam" id="PF01925">
    <property type="entry name" value="TauE"/>
    <property type="match status" value="1"/>
</dbReference>
<name>A0ABX6WJ27_STRMQ</name>
<comment type="similarity">
    <text evidence="5">Belongs to the 4-toluene sulfonate uptake permease (TSUP) (TC 2.A.102) family.</text>
</comment>
<dbReference type="InterPro" id="IPR002781">
    <property type="entry name" value="TM_pro_TauE-like"/>
</dbReference>
<evidence type="ECO:0000256" key="4">
    <source>
        <dbReference type="ARBA" id="ARBA00023136"/>
    </source>
</evidence>
<evidence type="ECO:0000256" key="1">
    <source>
        <dbReference type="ARBA" id="ARBA00004141"/>
    </source>
</evidence>
<keyword evidence="7" id="KW-1185">Reference proteome</keyword>
<evidence type="ECO:0000256" key="3">
    <source>
        <dbReference type="ARBA" id="ARBA00022989"/>
    </source>
</evidence>
<keyword evidence="5" id="KW-1003">Cell membrane</keyword>
<comment type="subcellular location">
    <subcellularLocation>
        <location evidence="5">Cell membrane</location>
        <topology evidence="5">Multi-pass membrane protein</topology>
    </subcellularLocation>
    <subcellularLocation>
        <location evidence="1">Membrane</location>
        <topology evidence="1">Multi-pass membrane protein</topology>
    </subcellularLocation>
</comment>
<feature type="transmembrane region" description="Helical" evidence="5">
    <location>
        <begin position="52"/>
        <end position="70"/>
    </location>
</feature>
<accession>A0ABX6WJ27</accession>
<feature type="transmembrane region" description="Helical" evidence="5">
    <location>
        <begin position="82"/>
        <end position="100"/>
    </location>
</feature>
<dbReference type="Proteomes" id="UP000663421">
    <property type="component" value="Chromosome"/>
</dbReference>
<protein>
    <recommendedName>
        <fullName evidence="5">Probable membrane transporter protein</fullName>
    </recommendedName>
</protein>